<dbReference type="EMBL" id="MU003529">
    <property type="protein sequence ID" value="KAF2465552.1"/>
    <property type="molecule type" value="Genomic_DNA"/>
</dbReference>
<protein>
    <submittedName>
        <fullName evidence="1">Uncharacterized protein</fullName>
    </submittedName>
</protein>
<accession>A0ACB6QGR3</accession>
<sequence length="666" mass="73140">MAMKLNAFYSCWKFTLWPLTILWSVLALAELDPVVIKGSRFFYKTNGDEFFIRGVAYLYPNQTQPPTDLLADEKGCARDIPLLKALNANLISVGYLDPNRDHSGCMSALADAGIYVLASLHSDYLASNESSTPTWTSELQDLYTGVVDSIAQYTNTFGFILTETVYDNPGDWPYRKASIRDTRDHIVSKNYRDIPIGITLAPVSEVYTEDEFLSEVDFMTCDMSAADFLGLLLMRQFENTCQTDDNSFDFLAMPRKINARTQIPAFISQYGCHTDRFNEKLDQRNYSIVHPIYSDTAVEVLNGGIAFEYFQRENPDYGLVSLVSPQRVTAVPGYSALSSVMATVNPKSTNAALYTPTTRTPSCPTIVGTATLAPTLPPTPSRKVCDCMMDTLQCIATTDTQHFVNNPTIMNSEVGNSFGLSFDANVSTICEGKMDQICTGIYTDVERGQYGAFSICDNSEIYSWAANRYFKRHGASEQSCNINGTVQMRTPPTKNDAQCKFLLGQLDENGKGTITFSTLAPTSTSPTSSSSPKSGQPPNGNSPSSNNASGSSLSSAAKISIATSITVLVILILTLVSFLIRRRRKKSMQPSPSKRDFSDSELSQYERKELDGKAVSEVEGPLPIIAELPAFEKPVAELDANFLPGEVRGDSVKLRIPAELHGDKAA</sequence>
<reference evidence="1" key="1">
    <citation type="journal article" date="2020" name="Stud. Mycol.">
        <title>101 Dothideomycetes genomes: a test case for predicting lifestyles and emergence of pathogens.</title>
        <authorList>
            <person name="Haridas S."/>
            <person name="Albert R."/>
            <person name="Binder M."/>
            <person name="Bloem J."/>
            <person name="Labutti K."/>
            <person name="Salamov A."/>
            <person name="Andreopoulos B."/>
            <person name="Baker S."/>
            <person name="Barry K."/>
            <person name="Bills G."/>
            <person name="Bluhm B."/>
            <person name="Cannon C."/>
            <person name="Castanera R."/>
            <person name="Culley D."/>
            <person name="Daum C."/>
            <person name="Ezra D."/>
            <person name="Gonzalez J."/>
            <person name="Henrissat B."/>
            <person name="Kuo A."/>
            <person name="Liang C."/>
            <person name="Lipzen A."/>
            <person name="Lutzoni F."/>
            <person name="Magnuson J."/>
            <person name="Mondo S."/>
            <person name="Nolan M."/>
            <person name="Ohm R."/>
            <person name="Pangilinan J."/>
            <person name="Park H.-J."/>
            <person name="Ramirez L."/>
            <person name="Alfaro M."/>
            <person name="Sun H."/>
            <person name="Tritt A."/>
            <person name="Yoshinaga Y."/>
            <person name="Zwiers L.-H."/>
            <person name="Turgeon B."/>
            <person name="Goodwin S."/>
            <person name="Spatafora J."/>
            <person name="Crous P."/>
            <person name="Grigoriev I."/>
        </authorList>
    </citation>
    <scope>NUCLEOTIDE SEQUENCE</scope>
    <source>
        <strain evidence="1">ATCC 200398</strain>
    </source>
</reference>
<keyword evidence="2" id="KW-1185">Reference proteome</keyword>
<dbReference type="Proteomes" id="UP000799755">
    <property type="component" value="Unassembled WGS sequence"/>
</dbReference>
<evidence type="ECO:0000313" key="2">
    <source>
        <dbReference type="Proteomes" id="UP000799755"/>
    </source>
</evidence>
<organism evidence="1 2">
    <name type="scientific">Lindgomyces ingoldianus</name>
    <dbReference type="NCBI Taxonomy" id="673940"/>
    <lineage>
        <taxon>Eukaryota</taxon>
        <taxon>Fungi</taxon>
        <taxon>Dikarya</taxon>
        <taxon>Ascomycota</taxon>
        <taxon>Pezizomycotina</taxon>
        <taxon>Dothideomycetes</taxon>
        <taxon>Pleosporomycetidae</taxon>
        <taxon>Pleosporales</taxon>
        <taxon>Lindgomycetaceae</taxon>
        <taxon>Lindgomyces</taxon>
    </lineage>
</organism>
<name>A0ACB6QGR3_9PLEO</name>
<proteinExistence type="predicted"/>
<evidence type="ECO:0000313" key="1">
    <source>
        <dbReference type="EMBL" id="KAF2465552.1"/>
    </source>
</evidence>
<gene>
    <name evidence="1" type="ORF">BDR25DRAFT_378715</name>
</gene>
<comment type="caution">
    <text evidence="1">The sequence shown here is derived from an EMBL/GenBank/DDBJ whole genome shotgun (WGS) entry which is preliminary data.</text>
</comment>